<protein>
    <submittedName>
        <fullName evidence="1">Modified RING finger protein-like protein</fullName>
    </submittedName>
</protein>
<reference evidence="1 2" key="1">
    <citation type="journal article" date="2017" name="Sci. Rep.">
        <title>Recovery of the first full-length genome sequence of a parapoxvirus directly from a clinical sample.</title>
        <authorList>
            <person name="Gunther T."/>
            <person name="Haas L."/>
            <person name="Alawi M."/>
            <person name="Wohlsein P."/>
            <person name="Marks J."/>
            <person name="Grundhoff A."/>
            <person name="Becher P."/>
            <person name="Fischer N."/>
        </authorList>
    </citation>
    <scope>NUCLEOTIDE SEQUENCE [LARGE SCALE GENOMIC DNA]</scope>
    <source>
        <strain evidence="1">AFK76s1</strain>
    </source>
</reference>
<proteinExistence type="predicted"/>
<evidence type="ECO:0000313" key="1">
    <source>
        <dbReference type="EMBL" id="ASF89960.1"/>
    </source>
</evidence>
<sequence>MSSVRVRSWKLTVQCALAYPNVCYICNKAAADGCINGTCPGACPFMVLVCGHGYHAHCFNPANSSVCFVCRSGVQRAELPDESAGAAVQEFMI</sequence>
<dbReference type="InterPro" id="IPR013083">
    <property type="entry name" value="Znf_RING/FYVE/PHD"/>
</dbReference>
<accession>A0A1Z4CGG1</accession>
<dbReference type="SUPFAM" id="SSF57850">
    <property type="entry name" value="RING/U-box"/>
    <property type="match status" value="1"/>
</dbReference>
<evidence type="ECO:0000313" key="2">
    <source>
        <dbReference type="Proteomes" id="UP000202998"/>
    </source>
</evidence>
<keyword evidence="2" id="KW-1185">Reference proteome</keyword>
<organism evidence="1 2">
    <name type="scientific">Seal parapoxvirus</name>
    <dbReference type="NCBI Taxonomy" id="187984"/>
    <lineage>
        <taxon>Viruses</taxon>
        <taxon>Varidnaviria</taxon>
        <taxon>Bamfordvirae</taxon>
        <taxon>Nucleocytoviricota</taxon>
        <taxon>Pokkesviricetes</taxon>
        <taxon>Chitovirales</taxon>
        <taxon>Poxviridae</taxon>
        <taxon>Chordopoxvirinae</taxon>
        <taxon>Parapoxvirus</taxon>
        <taxon>Parapoxvirus sealpox</taxon>
        <taxon>Grey sealpox virus</taxon>
    </lineage>
</organism>
<dbReference type="EMBL" id="KY382358">
    <property type="protein sequence ID" value="ASF89960.1"/>
    <property type="molecule type" value="Genomic_DNA"/>
</dbReference>
<name>A0A1Z4CGG1_9POXV</name>
<dbReference type="OrthoDB" id="20783at10239"/>
<dbReference type="Proteomes" id="UP000202998">
    <property type="component" value="Segment"/>
</dbReference>
<gene>
    <name evidence="1" type="ORF">SePPVgORF007</name>
</gene>
<dbReference type="Gene3D" id="3.30.40.10">
    <property type="entry name" value="Zinc/RING finger domain, C3HC4 (zinc finger)"/>
    <property type="match status" value="1"/>
</dbReference>